<dbReference type="EMBL" id="LAZR01030085">
    <property type="protein sequence ID" value="KKL57669.1"/>
    <property type="molecule type" value="Genomic_DNA"/>
</dbReference>
<dbReference type="Gene3D" id="2.60.120.40">
    <property type="match status" value="1"/>
</dbReference>
<dbReference type="SUPFAM" id="SSF49842">
    <property type="entry name" value="TNF-like"/>
    <property type="match status" value="1"/>
</dbReference>
<proteinExistence type="predicted"/>
<dbReference type="InterPro" id="IPR021184">
    <property type="entry name" value="TNF_CS"/>
</dbReference>
<dbReference type="AlphaFoldDB" id="A0A0F9D7U4"/>
<sequence>MLRMYLLVLGGLSALLLIPLCGQIAPGVPGTTIVNASAYVHNGSTEMTDIGASDTTITAFTNSVASSGMAWDGGNDVVTVTNPGVYLILFQMSFNGTGNSTYTCHAFKGGSTELAQMDSTRKIAAGGDIGSAGLMGIVTLAASDTVEVKCAGDTVGDDLTPQDATFTLLRIAGA</sequence>
<evidence type="ECO:0000313" key="1">
    <source>
        <dbReference type="EMBL" id="KKL57669.1"/>
    </source>
</evidence>
<gene>
    <name evidence="1" type="ORF">LCGC14_2233090</name>
</gene>
<name>A0A0F9D7U4_9ZZZZ</name>
<evidence type="ECO:0008006" key="2">
    <source>
        <dbReference type="Google" id="ProtNLM"/>
    </source>
</evidence>
<organism evidence="1">
    <name type="scientific">marine sediment metagenome</name>
    <dbReference type="NCBI Taxonomy" id="412755"/>
    <lineage>
        <taxon>unclassified sequences</taxon>
        <taxon>metagenomes</taxon>
        <taxon>ecological metagenomes</taxon>
    </lineage>
</organism>
<dbReference type="PROSITE" id="PS00251">
    <property type="entry name" value="THD_1"/>
    <property type="match status" value="1"/>
</dbReference>
<comment type="caution">
    <text evidence="1">The sequence shown here is derived from an EMBL/GenBank/DDBJ whole genome shotgun (WGS) entry which is preliminary data.</text>
</comment>
<protein>
    <recommendedName>
        <fullName evidence="2">TNF family profile domain-containing protein</fullName>
    </recommendedName>
</protein>
<reference evidence="1" key="1">
    <citation type="journal article" date="2015" name="Nature">
        <title>Complex archaea that bridge the gap between prokaryotes and eukaryotes.</title>
        <authorList>
            <person name="Spang A."/>
            <person name="Saw J.H."/>
            <person name="Jorgensen S.L."/>
            <person name="Zaremba-Niedzwiedzka K."/>
            <person name="Martijn J."/>
            <person name="Lind A.E."/>
            <person name="van Eijk R."/>
            <person name="Schleper C."/>
            <person name="Guy L."/>
            <person name="Ettema T.J."/>
        </authorList>
    </citation>
    <scope>NUCLEOTIDE SEQUENCE</scope>
</reference>
<dbReference type="InterPro" id="IPR008983">
    <property type="entry name" value="Tumour_necrosis_fac-like_dom"/>
</dbReference>
<accession>A0A0F9D7U4</accession>